<dbReference type="GO" id="GO:0005886">
    <property type="term" value="C:plasma membrane"/>
    <property type="evidence" value="ECO:0007669"/>
    <property type="project" value="UniProtKB-SubCell"/>
</dbReference>
<feature type="domain" description="Creatinase N-terminal" evidence="22">
    <location>
        <begin position="32"/>
        <end position="163"/>
    </location>
</feature>
<keyword evidence="12" id="KW-0732">Signal</keyword>
<keyword evidence="13" id="KW-0378">Hydrolase</keyword>
<evidence type="ECO:0000256" key="1">
    <source>
        <dbReference type="ARBA" id="ARBA00001424"/>
    </source>
</evidence>
<comment type="subunit">
    <text evidence="5">Homotrimer.</text>
</comment>
<proteinExistence type="inferred from homology"/>
<keyword evidence="11" id="KW-0479">Metal-binding</keyword>
<dbReference type="InterPro" id="IPR000587">
    <property type="entry name" value="Creatinase_N"/>
</dbReference>
<dbReference type="InterPro" id="IPR000994">
    <property type="entry name" value="Pept_M24"/>
</dbReference>
<comment type="catalytic activity">
    <reaction evidence="1">
        <text>Release of any N-terminal amino acid, including proline, that is linked to proline, even from a dipeptide or tripeptide.</text>
        <dbReference type="EC" id="3.4.11.9"/>
    </reaction>
</comment>
<evidence type="ECO:0000256" key="4">
    <source>
        <dbReference type="ARBA" id="ARBA00008766"/>
    </source>
</evidence>
<feature type="domain" description="Peptidase M24" evidence="21">
    <location>
        <begin position="342"/>
        <end position="546"/>
    </location>
</feature>
<organism evidence="24 25">
    <name type="scientific">Gopherus evgoodei</name>
    <name type="common">Goodes thornscrub tortoise</name>
    <dbReference type="NCBI Taxonomy" id="1825980"/>
    <lineage>
        <taxon>Eukaryota</taxon>
        <taxon>Metazoa</taxon>
        <taxon>Chordata</taxon>
        <taxon>Craniata</taxon>
        <taxon>Vertebrata</taxon>
        <taxon>Euteleostomi</taxon>
        <taxon>Archelosauria</taxon>
        <taxon>Testudinata</taxon>
        <taxon>Testudines</taxon>
        <taxon>Cryptodira</taxon>
        <taxon>Durocryptodira</taxon>
        <taxon>Testudinoidea</taxon>
        <taxon>Testudinidae</taxon>
        <taxon>Gopherus</taxon>
    </lineage>
</organism>
<evidence type="ECO:0000256" key="14">
    <source>
        <dbReference type="ARBA" id="ARBA00022833"/>
    </source>
</evidence>
<dbReference type="FunFam" id="3.90.230.10:FF:000009">
    <property type="entry name" value="xaa-Pro aminopeptidase 2"/>
    <property type="match status" value="1"/>
</dbReference>
<evidence type="ECO:0000256" key="19">
    <source>
        <dbReference type="ARBA" id="ARBA00071974"/>
    </source>
</evidence>
<dbReference type="EC" id="3.4.11.9" evidence="6"/>
<gene>
    <name evidence="24" type="primary">XPNPEP2</name>
</gene>
<dbReference type="Pfam" id="PF16189">
    <property type="entry name" value="Creatinase_N_2"/>
    <property type="match status" value="1"/>
</dbReference>
<dbReference type="GO" id="GO:0098552">
    <property type="term" value="C:side of membrane"/>
    <property type="evidence" value="ECO:0007669"/>
    <property type="project" value="UniProtKB-KW"/>
</dbReference>
<sequence length="642" mass="72249">TKQSSFATSDIRNCTTSSPFLPPTVTNTSSQLNALRQRMQFYNISAYIIPATDAHMSEYIAERDARLAWISGFTGSAGTGVVTTKKAALWTDSRYWIQAERQMDCNWELQKIVWTDSIGEWLLQEIPAGENIGLDPFLFSIDLWNSYAHVLQGSSRTLVPIEDNLVDLVWGSQRPPLPTSEIYLLPETFTGSTWQEKVSGIRSQMEQHSRSPTAVLLSALEETAWLFNLRGDDISYNPVFYSYALLTTSDISLFVDRNRLSAEALQSLSALCPGPLCVQVEEYDQVRASVQAYAQGDVRVWIGTEYTTYGLYGVIPQDKLVESSYSPVMTTKAVKNTKEQALLKAAHVRDAVAMIQYLLWLEKNVPKGSVDEFSGARYVDKLRREKEHCRGASFETISASGLNAALAHYRYQWSTSGDAADFSFCCRDGTTDITRTVHWGEPTPFQKEAYTRVLMGNIDLARLVFPSETSGRMVEAFARQALWKVGLNYGHGTGHGIGNFLSVHEWPVGFQTKNVPLVKGMFTSIEPGYYQEGEFGIRIEDVALVVEAQTKAYLTFEVVSLVPYDRNLIDISFLSEDQYLNTYYETIRQRVGPELQRRQLEEEYEWLRRNTQPFSRGTLVATSLGTLAITSLVSTLLPDRQA</sequence>
<dbReference type="PANTHER" id="PTHR43763:SF4">
    <property type="entry name" value="XAA-PRO AMINOPEPTIDASE 2"/>
    <property type="match status" value="1"/>
</dbReference>
<dbReference type="GeneTree" id="ENSGT00940000157196"/>
<dbReference type="Gene3D" id="3.40.350.10">
    <property type="entry name" value="Creatinase/prolidase N-terminal domain"/>
    <property type="match status" value="2"/>
</dbReference>
<keyword evidence="14" id="KW-0862">Zinc</keyword>
<evidence type="ECO:0000256" key="3">
    <source>
        <dbReference type="ARBA" id="ARBA00004609"/>
    </source>
</evidence>
<evidence type="ECO:0000256" key="12">
    <source>
        <dbReference type="ARBA" id="ARBA00022729"/>
    </source>
</evidence>
<dbReference type="Pfam" id="PF00557">
    <property type="entry name" value="Peptidase_M24"/>
    <property type="match status" value="1"/>
</dbReference>
<dbReference type="InterPro" id="IPR032416">
    <property type="entry name" value="Peptidase_M24_C"/>
</dbReference>
<dbReference type="GO" id="GO:0070006">
    <property type="term" value="F:metalloaminopeptidase activity"/>
    <property type="evidence" value="ECO:0007669"/>
    <property type="project" value="InterPro"/>
</dbReference>
<reference evidence="24" key="2">
    <citation type="submission" date="2025-08" db="UniProtKB">
        <authorList>
            <consortium name="Ensembl"/>
        </authorList>
    </citation>
    <scope>IDENTIFICATION</scope>
</reference>
<comment type="subcellular location">
    <subcellularLocation>
        <location evidence="3">Cell membrane</location>
        <topology evidence="3">Lipid-anchor</topology>
        <topology evidence="3">GPI-anchor</topology>
    </subcellularLocation>
</comment>
<dbReference type="GO" id="GO:0070062">
    <property type="term" value="C:extracellular exosome"/>
    <property type="evidence" value="ECO:0007669"/>
    <property type="project" value="Ensembl"/>
</dbReference>
<dbReference type="PANTHER" id="PTHR43763">
    <property type="entry name" value="XAA-PRO AMINOPEPTIDASE 1"/>
    <property type="match status" value="1"/>
</dbReference>
<dbReference type="InterPro" id="IPR036005">
    <property type="entry name" value="Creatinase/aminopeptidase-like"/>
</dbReference>
<dbReference type="GO" id="GO:0006508">
    <property type="term" value="P:proteolysis"/>
    <property type="evidence" value="ECO:0007669"/>
    <property type="project" value="UniProtKB-KW"/>
</dbReference>
<evidence type="ECO:0000256" key="13">
    <source>
        <dbReference type="ARBA" id="ARBA00022801"/>
    </source>
</evidence>
<feature type="domain" description="Peptidase M24 C-terminal" evidence="23">
    <location>
        <begin position="553"/>
        <end position="614"/>
    </location>
</feature>
<keyword evidence="17" id="KW-0449">Lipoprotein</keyword>
<keyword evidence="16" id="KW-0325">Glycoprotein</keyword>
<evidence type="ECO:0000256" key="16">
    <source>
        <dbReference type="ARBA" id="ARBA00023180"/>
    </source>
</evidence>
<reference evidence="24" key="3">
    <citation type="submission" date="2025-09" db="UniProtKB">
        <authorList>
            <consortium name="Ensembl"/>
        </authorList>
    </citation>
    <scope>IDENTIFICATION</scope>
</reference>
<evidence type="ECO:0000256" key="5">
    <source>
        <dbReference type="ARBA" id="ARBA00011233"/>
    </source>
</evidence>
<dbReference type="InterPro" id="IPR033740">
    <property type="entry name" value="Pept_M24B"/>
</dbReference>
<evidence type="ECO:0000256" key="18">
    <source>
        <dbReference type="ARBA" id="ARBA00054204"/>
    </source>
</evidence>
<evidence type="ECO:0000256" key="11">
    <source>
        <dbReference type="ARBA" id="ARBA00022723"/>
    </source>
</evidence>
<dbReference type="Ensembl" id="ENSGEVT00005017975.1">
    <property type="protein sequence ID" value="ENSGEVP00005017110.1"/>
    <property type="gene ID" value="ENSGEVG00005012005.1"/>
</dbReference>
<keyword evidence="15" id="KW-0472">Membrane</keyword>
<evidence type="ECO:0000256" key="20">
    <source>
        <dbReference type="ARBA" id="ARBA00083406"/>
    </source>
</evidence>
<dbReference type="Pfam" id="PF01321">
    <property type="entry name" value="Creatinase_N"/>
    <property type="match status" value="1"/>
</dbReference>
<keyword evidence="7" id="KW-0031">Aminopeptidase</keyword>
<protein>
    <recommendedName>
        <fullName evidence="19">Xaa-Pro aminopeptidase 2</fullName>
        <ecNumber evidence="6">3.4.11.9</ecNumber>
    </recommendedName>
    <alternativeName>
        <fullName evidence="20">Membrane-bound aminopeptidase P</fullName>
    </alternativeName>
</protein>
<accession>A0A8C4WL61</accession>
<evidence type="ECO:0000256" key="10">
    <source>
        <dbReference type="ARBA" id="ARBA00022670"/>
    </source>
</evidence>
<evidence type="ECO:0000256" key="15">
    <source>
        <dbReference type="ARBA" id="ARBA00023136"/>
    </source>
</evidence>
<dbReference type="AlphaFoldDB" id="A0A8C4WL61"/>
<dbReference type="SUPFAM" id="SSF53092">
    <property type="entry name" value="Creatinase/prolidase N-terminal domain"/>
    <property type="match status" value="1"/>
</dbReference>
<evidence type="ECO:0000259" key="23">
    <source>
        <dbReference type="Pfam" id="PF16188"/>
    </source>
</evidence>
<dbReference type="CDD" id="cd01085">
    <property type="entry name" value="APP"/>
    <property type="match status" value="1"/>
</dbReference>
<evidence type="ECO:0000256" key="2">
    <source>
        <dbReference type="ARBA" id="ARBA00001947"/>
    </source>
</evidence>
<evidence type="ECO:0000256" key="17">
    <source>
        <dbReference type="ARBA" id="ARBA00023288"/>
    </source>
</evidence>
<dbReference type="FunFam" id="3.40.350.10:FF:000003">
    <property type="entry name" value="Xaa-pro aminopeptidase P"/>
    <property type="match status" value="1"/>
</dbReference>
<dbReference type="GO" id="GO:0046872">
    <property type="term" value="F:metal ion binding"/>
    <property type="evidence" value="ECO:0007669"/>
    <property type="project" value="UniProtKB-KW"/>
</dbReference>
<keyword evidence="8" id="KW-1003">Cell membrane</keyword>
<evidence type="ECO:0000313" key="25">
    <source>
        <dbReference type="Proteomes" id="UP000694390"/>
    </source>
</evidence>
<dbReference type="OrthoDB" id="9995434at2759"/>
<keyword evidence="10" id="KW-0645">Protease</keyword>
<evidence type="ECO:0000259" key="22">
    <source>
        <dbReference type="Pfam" id="PF01321"/>
    </source>
</evidence>
<evidence type="ECO:0000256" key="7">
    <source>
        <dbReference type="ARBA" id="ARBA00022438"/>
    </source>
</evidence>
<comment type="similarity">
    <text evidence="4">Belongs to the peptidase M24B family.</text>
</comment>
<dbReference type="Gene3D" id="3.90.230.10">
    <property type="entry name" value="Creatinase/methionine aminopeptidase superfamily"/>
    <property type="match status" value="1"/>
</dbReference>
<keyword evidence="9" id="KW-0336">GPI-anchor</keyword>
<dbReference type="InterPro" id="IPR029149">
    <property type="entry name" value="Creatin/AminoP/Spt16_N"/>
</dbReference>
<evidence type="ECO:0000313" key="24">
    <source>
        <dbReference type="Ensembl" id="ENSGEVP00005017110.1"/>
    </source>
</evidence>
<evidence type="ECO:0000256" key="8">
    <source>
        <dbReference type="ARBA" id="ARBA00022475"/>
    </source>
</evidence>
<dbReference type="FunFam" id="3.40.350.10:FF:000008">
    <property type="entry name" value="xaa-Pro aminopeptidase 2"/>
    <property type="match status" value="1"/>
</dbReference>
<reference evidence="24" key="1">
    <citation type="submission" date="2019-06" db="EMBL/GenBank/DDBJ databases">
        <title>G10K-VGP Goodes thornscrub tortoise genome, primary haplotype.</title>
        <authorList>
            <person name="Murphy B."/>
            <person name="Edwards T."/>
            <person name="Rhie A."/>
            <person name="Koren S."/>
            <person name="Phillippy A."/>
            <person name="Fedrigo O."/>
            <person name="Haase B."/>
            <person name="Mountcastle J."/>
            <person name="Lewin H."/>
            <person name="Damas J."/>
            <person name="Howe K."/>
            <person name="Formenti G."/>
            <person name="Myers G."/>
            <person name="Durbin R."/>
            <person name="Jarvis E.D."/>
        </authorList>
    </citation>
    <scope>NUCLEOTIDE SEQUENCE [LARGE SCALE GENOMIC DNA]</scope>
</reference>
<evidence type="ECO:0000256" key="6">
    <source>
        <dbReference type="ARBA" id="ARBA00012574"/>
    </source>
</evidence>
<dbReference type="SUPFAM" id="SSF55920">
    <property type="entry name" value="Creatinase/aminopeptidase"/>
    <property type="match status" value="1"/>
</dbReference>
<evidence type="ECO:0000256" key="9">
    <source>
        <dbReference type="ARBA" id="ARBA00022622"/>
    </source>
</evidence>
<name>A0A8C4WL61_9SAUR</name>
<comment type="function">
    <text evidence="18">Membrane-bound metalloprotease which catalyzes the removal of a penultimate prolyl residue from the N-termini of peptides, such as Arg-Pro-Pro. May play a role in the metabolism of the vasodilator bradykinin.</text>
</comment>
<dbReference type="Proteomes" id="UP000694390">
    <property type="component" value="Chromosome 9"/>
</dbReference>
<keyword evidence="25" id="KW-1185">Reference proteome</keyword>
<evidence type="ECO:0000259" key="21">
    <source>
        <dbReference type="Pfam" id="PF00557"/>
    </source>
</evidence>
<comment type="cofactor">
    <cofactor evidence="2">
        <name>Zn(2+)</name>
        <dbReference type="ChEBI" id="CHEBI:29105"/>
    </cofactor>
</comment>
<dbReference type="Pfam" id="PF16188">
    <property type="entry name" value="Peptidase_M24_C"/>
    <property type="match status" value="1"/>
</dbReference>
<dbReference type="InterPro" id="IPR050422">
    <property type="entry name" value="X-Pro_aminopeptidase_P"/>
</dbReference>